<dbReference type="EMBL" id="JAAVJD010000145">
    <property type="protein sequence ID" value="NJQ07270.1"/>
    <property type="molecule type" value="Genomic_DNA"/>
</dbReference>
<proteinExistence type="predicted"/>
<evidence type="ECO:0000313" key="3">
    <source>
        <dbReference type="Proteomes" id="UP000578686"/>
    </source>
</evidence>
<keyword evidence="3" id="KW-1185">Reference proteome</keyword>
<dbReference type="AlphaFoldDB" id="A0A7X6D369"/>
<organism evidence="2 3">
    <name type="scientific">Streptomyces lonarensis</name>
    <dbReference type="NCBI Taxonomy" id="700599"/>
    <lineage>
        <taxon>Bacteria</taxon>
        <taxon>Bacillati</taxon>
        <taxon>Actinomycetota</taxon>
        <taxon>Actinomycetes</taxon>
        <taxon>Kitasatosporales</taxon>
        <taxon>Streptomycetaceae</taxon>
        <taxon>Streptomyces</taxon>
    </lineage>
</organism>
<comment type="caution">
    <text evidence="2">The sequence shown here is derived from an EMBL/GenBank/DDBJ whole genome shotgun (WGS) entry which is preliminary data.</text>
</comment>
<accession>A0A7X6D369</accession>
<gene>
    <name evidence="2" type="ORF">HCN56_17170</name>
</gene>
<dbReference type="Proteomes" id="UP000578686">
    <property type="component" value="Unassembled WGS sequence"/>
</dbReference>
<evidence type="ECO:0000313" key="2">
    <source>
        <dbReference type="EMBL" id="NJQ07270.1"/>
    </source>
</evidence>
<evidence type="ECO:0000256" key="1">
    <source>
        <dbReference type="SAM" id="MobiDB-lite"/>
    </source>
</evidence>
<sequence>MRLLPRRPRADRTAVADRAATAPRSGGATGTAPSAGRATGTAVLDRPGPARAVACAAVVLLSGALTRRAVTALCALALLAGG</sequence>
<feature type="compositionally biased region" description="Low complexity" evidence="1">
    <location>
        <begin position="16"/>
        <end position="42"/>
    </location>
</feature>
<name>A0A7X6D369_9ACTN</name>
<protein>
    <submittedName>
        <fullName evidence="2">Uncharacterized protein</fullName>
    </submittedName>
</protein>
<reference evidence="2 3" key="1">
    <citation type="submission" date="2020-03" db="EMBL/GenBank/DDBJ databases">
        <title>Draft genome of Streptomyces sp. ventii, isolated from the Axial Seamount in the Pacific Ocean, and resequencing of the two type strains Streptomyces lonarensis strain NCL 716 and Streptomyces bohaiensis strain 11A07.</title>
        <authorList>
            <person name="Loughran R.M."/>
            <person name="Pfannmuller K.M."/>
            <person name="Wasson B.J."/>
            <person name="Deadmond M.C."/>
            <person name="Paddock B.E."/>
            <person name="Koyack M.J."/>
            <person name="Gallegos D.A."/>
            <person name="Mitchell E.A."/>
            <person name="Ushijima B."/>
            <person name="Saw J.H."/>
            <person name="Mcphail K.L."/>
            <person name="Videau P."/>
        </authorList>
    </citation>
    <scope>NUCLEOTIDE SEQUENCE [LARGE SCALE GENOMIC DNA]</scope>
    <source>
        <strain evidence="2 3">NCL716</strain>
    </source>
</reference>
<feature type="region of interest" description="Disordered" evidence="1">
    <location>
        <begin position="1"/>
        <end position="43"/>
    </location>
</feature>
<feature type="non-terminal residue" evidence="2">
    <location>
        <position position="82"/>
    </location>
</feature>